<accession>A0A8X7BSL9</accession>
<evidence type="ECO:0000313" key="4">
    <source>
        <dbReference type="Proteomes" id="UP000886998"/>
    </source>
</evidence>
<evidence type="ECO:0000313" key="3">
    <source>
        <dbReference type="EMBL" id="GFY61549.1"/>
    </source>
</evidence>
<comment type="caution">
    <text evidence="2">The sequence shown here is derived from an EMBL/GenBank/DDBJ whole genome shotgun (WGS) entry which is preliminary data.</text>
</comment>
<name>A0A8X7BSL9_9ARAC</name>
<feature type="region of interest" description="Disordered" evidence="1">
    <location>
        <begin position="60"/>
        <end position="80"/>
    </location>
</feature>
<dbReference type="EMBL" id="BMAV01013685">
    <property type="protein sequence ID" value="GFY61549.1"/>
    <property type="molecule type" value="Genomic_DNA"/>
</dbReference>
<feature type="compositionally biased region" description="Basic and acidic residues" evidence="1">
    <location>
        <begin position="71"/>
        <end position="80"/>
    </location>
</feature>
<evidence type="ECO:0000313" key="2">
    <source>
        <dbReference type="EMBL" id="GFY43336.1"/>
    </source>
</evidence>
<dbReference type="EMBL" id="BMAV01003610">
    <property type="protein sequence ID" value="GFY43336.1"/>
    <property type="molecule type" value="Genomic_DNA"/>
</dbReference>
<evidence type="ECO:0000256" key="1">
    <source>
        <dbReference type="SAM" id="MobiDB-lite"/>
    </source>
</evidence>
<protein>
    <submittedName>
        <fullName evidence="2">Uncharacterized protein</fullName>
    </submittedName>
</protein>
<proteinExistence type="predicted"/>
<keyword evidence="4" id="KW-1185">Reference proteome</keyword>
<gene>
    <name evidence="3" type="ORF">TNIN_414951</name>
    <name evidence="2" type="ORF">TNIN_451621</name>
</gene>
<reference evidence="2" key="1">
    <citation type="submission" date="2020-08" db="EMBL/GenBank/DDBJ databases">
        <title>Multicomponent nature underlies the extraordinary mechanical properties of spider dragline silk.</title>
        <authorList>
            <person name="Kono N."/>
            <person name="Nakamura H."/>
            <person name="Mori M."/>
            <person name="Yoshida Y."/>
            <person name="Ohtoshi R."/>
            <person name="Malay A.D."/>
            <person name="Moran D.A.P."/>
            <person name="Tomita M."/>
            <person name="Numata K."/>
            <person name="Arakawa K."/>
        </authorList>
    </citation>
    <scope>NUCLEOTIDE SEQUENCE</scope>
</reference>
<dbReference type="Proteomes" id="UP000886998">
    <property type="component" value="Unassembled WGS sequence"/>
</dbReference>
<dbReference type="OrthoDB" id="6437028at2759"/>
<sequence>MPTRWRSHPVIEVAFPSYVGKKLPNAGQAFTEKTVLGVTNDGQTVVRGNGGAGSPGSITFRGLGITARPNGPHEQRISFR</sequence>
<dbReference type="AlphaFoldDB" id="A0A8X7BSL9"/>
<organism evidence="2 4">
    <name type="scientific">Trichonephila inaurata madagascariensis</name>
    <dbReference type="NCBI Taxonomy" id="2747483"/>
    <lineage>
        <taxon>Eukaryota</taxon>
        <taxon>Metazoa</taxon>
        <taxon>Ecdysozoa</taxon>
        <taxon>Arthropoda</taxon>
        <taxon>Chelicerata</taxon>
        <taxon>Arachnida</taxon>
        <taxon>Araneae</taxon>
        <taxon>Araneomorphae</taxon>
        <taxon>Entelegynae</taxon>
        <taxon>Araneoidea</taxon>
        <taxon>Nephilidae</taxon>
        <taxon>Trichonephila</taxon>
        <taxon>Trichonephila inaurata</taxon>
    </lineage>
</organism>